<dbReference type="GO" id="GO:0008781">
    <property type="term" value="F:N-acylneuraminate cytidylyltransferase activity"/>
    <property type="evidence" value="ECO:0007669"/>
    <property type="project" value="TreeGrafter"/>
</dbReference>
<dbReference type="Pfam" id="PF02348">
    <property type="entry name" value="CTP_transf_3"/>
    <property type="match status" value="1"/>
</dbReference>
<dbReference type="PANTHER" id="PTHR21485">
    <property type="entry name" value="HAD SUPERFAMILY MEMBERS CMAS AND KDSC"/>
    <property type="match status" value="1"/>
</dbReference>
<gene>
    <name evidence="1" type="ORF">EII21_02680</name>
</gene>
<dbReference type="InterPro" id="IPR050793">
    <property type="entry name" value="CMP-NeuNAc_synthase"/>
</dbReference>
<name>A0A3P2A7A4_9NEIS</name>
<reference evidence="1 2" key="1">
    <citation type="submission" date="2018-11" db="EMBL/GenBank/DDBJ databases">
        <title>Genomes From Bacteria Associated with the Canine Oral Cavity: a Test Case for Automated Genome-Based Taxonomic Assignment.</title>
        <authorList>
            <person name="Coil D.A."/>
            <person name="Jospin G."/>
            <person name="Darling A.E."/>
            <person name="Wallis C."/>
            <person name="Davis I.J."/>
            <person name="Harris S."/>
            <person name="Eisen J.A."/>
            <person name="Holcombe L.J."/>
            <person name="O'Flynn C."/>
        </authorList>
    </citation>
    <scope>NUCLEOTIDE SEQUENCE [LARGE SCALE GENOMIC DNA]</scope>
    <source>
        <strain evidence="1 2">COT-280</strain>
    </source>
</reference>
<organism evidence="1 2">
    <name type="scientific">Conchiformibius steedae</name>
    <dbReference type="NCBI Taxonomy" id="153493"/>
    <lineage>
        <taxon>Bacteria</taxon>
        <taxon>Pseudomonadati</taxon>
        <taxon>Pseudomonadota</taxon>
        <taxon>Betaproteobacteria</taxon>
        <taxon>Neisseriales</taxon>
        <taxon>Neisseriaceae</taxon>
        <taxon>Conchiformibius</taxon>
    </lineage>
</organism>
<keyword evidence="1" id="KW-0548">Nucleotidyltransferase</keyword>
<dbReference type="InterPro" id="IPR003329">
    <property type="entry name" value="Cytidylyl_trans"/>
</dbReference>
<evidence type="ECO:0000313" key="1">
    <source>
        <dbReference type="EMBL" id="RRD91309.1"/>
    </source>
</evidence>
<protein>
    <submittedName>
        <fullName evidence="1">Acylneuraminate cytidylyltransferase</fullName>
    </submittedName>
</protein>
<dbReference type="RefSeq" id="WP_124794102.1">
    <property type="nucleotide sequence ID" value="NZ_RQYC01000002.1"/>
</dbReference>
<dbReference type="Gene3D" id="3.90.550.10">
    <property type="entry name" value="Spore Coat Polysaccharide Biosynthesis Protein SpsA, Chain A"/>
    <property type="match status" value="1"/>
</dbReference>
<dbReference type="CDD" id="cd02513">
    <property type="entry name" value="CMP-NeuAc_Synthase"/>
    <property type="match status" value="1"/>
</dbReference>
<dbReference type="EMBL" id="RQYC01000002">
    <property type="protein sequence ID" value="RRD91309.1"/>
    <property type="molecule type" value="Genomic_DNA"/>
</dbReference>
<dbReference type="Proteomes" id="UP000269923">
    <property type="component" value="Unassembled WGS sequence"/>
</dbReference>
<dbReference type="InterPro" id="IPR029044">
    <property type="entry name" value="Nucleotide-diphossugar_trans"/>
</dbReference>
<dbReference type="OrthoDB" id="9805604at2"/>
<accession>A0A3P2A7A4</accession>
<proteinExistence type="predicted"/>
<dbReference type="AlphaFoldDB" id="A0A3P2A7A4"/>
<evidence type="ECO:0000313" key="2">
    <source>
        <dbReference type="Proteomes" id="UP000269923"/>
    </source>
</evidence>
<dbReference type="SUPFAM" id="SSF53448">
    <property type="entry name" value="Nucleotide-diphospho-sugar transferases"/>
    <property type="match status" value="1"/>
</dbReference>
<keyword evidence="2" id="KW-1185">Reference proteome</keyword>
<comment type="caution">
    <text evidence="1">The sequence shown here is derived from an EMBL/GenBank/DDBJ whole genome shotgun (WGS) entry which is preliminary data.</text>
</comment>
<sequence length="227" mass="25213">MKNTVAIILARQNSKGIPLKNLALVGGQSLLTRTILAAEKSGIFTHIVVSTDGDLIAAEAEKYASVTLIRRPKYLANDVATSISGVLHALDALGIDEGSVCLLQPTSPLRSEKHIIEAYNLFLKQKKQGSVVSVCEAEHHPYKFLLKDEQDSYQPVRNLADLESPRQKLPMAYRPNGAIYFNEIKILREKQAFFYEPIALYSMGANESVDIDTPEDLIYANRILEKV</sequence>
<dbReference type="PANTHER" id="PTHR21485:SF6">
    <property type="entry name" value="N-ACYLNEURAMINATE CYTIDYLYLTRANSFERASE-RELATED"/>
    <property type="match status" value="1"/>
</dbReference>
<keyword evidence="1" id="KW-0808">Transferase</keyword>